<dbReference type="OrthoDB" id="5328682at2"/>
<evidence type="ECO:0000256" key="1">
    <source>
        <dbReference type="ARBA" id="ARBA00007177"/>
    </source>
</evidence>
<dbReference type="EMBL" id="CP042997">
    <property type="protein sequence ID" value="QEH38735.1"/>
    <property type="molecule type" value="Genomic_DNA"/>
</dbReference>
<keyword evidence="2" id="KW-0143">Chaperone</keyword>
<organism evidence="4 5">
    <name type="scientific">Aquisphaera giovannonii</name>
    <dbReference type="NCBI Taxonomy" id="406548"/>
    <lineage>
        <taxon>Bacteria</taxon>
        <taxon>Pseudomonadati</taxon>
        <taxon>Planctomycetota</taxon>
        <taxon>Planctomycetia</taxon>
        <taxon>Isosphaerales</taxon>
        <taxon>Isosphaeraceae</taxon>
        <taxon>Aquisphaera</taxon>
    </lineage>
</organism>
<evidence type="ECO:0000313" key="4">
    <source>
        <dbReference type="EMBL" id="QEH38735.1"/>
    </source>
</evidence>
<dbReference type="HAMAP" id="MF_01384">
    <property type="entry name" value="UreD"/>
    <property type="match status" value="1"/>
</dbReference>
<evidence type="ECO:0000256" key="2">
    <source>
        <dbReference type="ARBA" id="ARBA00023186"/>
    </source>
</evidence>
<dbReference type="Pfam" id="PF01774">
    <property type="entry name" value="UreD"/>
    <property type="match status" value="1"/>
</dbReference>
<dbReference type="RefSeq" id="WP_148599059.1">
    <property type="nucleotide sequence ID" value="NZ_CP042997.1"/>
</dbReference>
<sequence>MATPGADASEACSYDEPELDPYRDEPKQLPSGSPGKDARLRLRFERRGGRSILAAMERRAPLLVQRALYCDEGMPHLPWVYVITNSGGILQGDRYRIRIEAGPGAIGHVTTQAATKIHEMDANFAAQDQSIVLEEGSYLEYLPDAVIPFRHSRFLTRTAIHVHPTATLLYSEILWAGRKHYRGGEGFEYDLFSSSVRAARPGGEPLFAEKFLIEPGRSSPRGVGVMGEFDVFANVILLTPKAHAERIAEAFPTGADASCGCVDGVSRLPNDAGLIYKALAGESSVARSRVRAFWAAVRGEVTGHDVPPAFPWS</sequence>
<proteinExistence type="inferred from homology"/>
<comment type="similarity">
    <text evidence="1">Belongs to the UreD family.</text>
</comment>
<accession>A0A5B9WF97</accession>
<dbReference type="PANTHER" id="PTHR33643">
    <property type="entry name" value="UREASE ACCESSORY PROTEIN D"/>
    <property type="match status" value="1"/>
</dbReference>
<dbReference type="Proteomes" id="UP000324233">
    <property type="component" value="Chromosome"/>
</dbReference>
<dbReference type="InterPro" id="IPR002669">
    <property type="entry name" value="UreD"/>
</dbReference>
<dbReference type="PANTHER" id="PTHR33643:SF1">
    <property type="entry name" value="UREASE ACCESSORY PROTEIN D"/>
    <property type="match status" value="1"/>
</dbReference>
<protein>
    <submittedName>
        <fullName evidence="4">Urease accessory protein UreH</fullName>
    </submittedName>
</protein>
<name>A0A5B9WF97_9BACT</name>
<feature type="region of interest" description="Disordered" evidence="3">
    <location>
        <begin position="1"/>
        <end position="37"/>
    </location>
</feature>
<keyword evidence="5" id="KW-1185">Reference proteome</keyword>
<evidence type="ECO:0000256" key="3">
    <source>
        <dbReference type="SAM" id="MobiDB-lite"/>
    </source>
</evidence>
<reference evidence="4 5" key="1">
    <citation type="submission" date="2019-08" db="EMBL/GenBank/DDBJ databases">
        <title>Deep-cultivation of Planctomycetes and their phenomic and genomic characterization uncovers novel biology.</title>
        <authorList>
            <person name="Wiegand S."/>
            <person name="Jogler M."/>
            <person name="Boedeker C."/>
            <person name="Pinto D."/>
            <person name="Vollmers J."/>
            <person name="Rivas-Marin E."/>
            <person name="Kohn T."/>
            <person name="Peeters S.H."/>
            <person name="Heuer A."/>
            <person name="Rast P."/>
            <person name="Oberbeckmann S."/>
            <person name="Bunk B."/>
            <person name="Jeske O."/>
            <person name="Meyerdierks A."/>
            <person name="Storesund J.E."/>
            <person name="Kallscheuer N."/>
            <person name="Luecker S."/>
            <person name="Lage O.M."/>
            <person name="Pohl T."/>
            <person name="Merkel B.J."/>
            <person name="Hornburger P."/>
            <person name="Mueller R.-W."/>
            <person name="Bruemmer F."/>
            <person name="Labrenz M."/>
            <person name="Spormann A.M."/>
            <person name="Op den Camp H."/>
            <person name="Overmann J."/>
            <person name="Amann R."/>
            <person name="Jetten M.S.M."/>
            <person name="Mascher T."/>
            <person name="Medema M.H."/>
            <person name="Devos D.P."/>
            <person name="Kaster A.-K."/>
            <person name="Ovreas L."/>
            <person name="Rohde M."/>
            <person name="Galperin M.Y."/>
            <person name="Jogler C."/>
        </authorList>
    </citation>
    <scope>NUCLEOTIDE SEQUENCE [LARGE SCALE GENOMIC DNA]</scope>
    <source>
        <strain evidence="4 5">OJF2</strain>
    </source>
</reference>
<gene>
    <name evidence="4" type="primary">ureH</name>
    <name evidence="4" type="ORF">OJF2_73410</name>
</gene>
<evidence type="ECO:0000313" key="5">
    <source>
        <dbReference type="Proteomes" id="UP000324233"/>
    </source>
</evidence>
<dbReference type="KEGG" id="agv:OJF2_73410"/>
<dbReference type="GO" id="GO:0016151">
    <property type="term" value="F:nickel cation binding"/>
    <property type="evidence" value="ECO:0007669"/>
    <property type="project" value="InterPro"/>
</dbReference>
<dbReference type="AlphaFoldDB" id="A0A5B9WF97"/>